<dbReference type="GO" id="GO:0015937">
    <property type="term" value="P:coenzyme A biosynthetic process"/>
    <property type="evidence" value="ECO:0007669"/>
    <property type="project" value="UniProtKB-KW"/>
</dbReference>
<evidence type="ECO:0000313" key="4">
    <source>
        <dbReference type="EMBL" id="ORZ37049.1"/>
    </source>
</evidence>
<dbReference type="STRING" id="765915.A0A1Y2HR91"/>
<gene>
    <name evidence="4" type="ORF">BCR44DRAFT_1479515</name>
</gene>
<keyword evidence="5" id="KW-1185">Reference proteome</keyword>
<evidence type="ECO:0000259" key="3">
    <source>
        <dbReference type="Pfam" id="PF02441"/>
    </source>
</evidence>
<comment type="similarity">
    <text evidence="2">Belongs to the HFCD (homooligomeric flavin containing Cys decarboxylase) superfamily.</text>
</comment>
<dbReference type="GO" id="GO:0010181">
    <property type="term" value="F:FMN binding"/>
    <property type="evidence" value="ECO:0007669"/>
    <property type="project" value="TreeGrafter"/>
</dbReference>
<dbReference type="SUPFAM" id="SSF52507">
    <property type="entry name" value="Homo-oligomeric flavin-containing Cys decarboxylases, HFCD"/>
    <property type="match status" value="1"/>
</dbReference>
<dbReference type="Gene3D" id="3.40.50.1950">
    <property type="entry name" value="Flavin prenyltransferase-like"/>
    <property type="match status" value="1"/>
</dbReference>
<dbReference type="PANTHER" id="PTHR14359:SF6">
    <property type="entry name" value="PHOSPHOPANTOTHENOYLCYSTEINE DECARBOXYLASE"/>
    <property type="match status" value="1"/>
</dbReference>
<dbReference type="GO" id="GO:0071513">
    <property type="term" value="C:phosphopantothenoylcysteine decarboxylase complex"/>
    <property type="evidence" value="ECO:0007669"/>
    <property type="project" value="TreeGrafter"/>
</dbReference>
<reference evidence="4 5" key="1">
    <citation type="submission" date="2016-07" db="EMBL/GenBank/DDBJ databases">
        <title>Pervasive Adenine N6-methylation of Active Genes in Fungi.</title>
        <authorList>
            <consortium name="DOE Joint Genome Institute"/>
            <person name="Mondo S.J."/>
            <person name="Dannebaum R.O."/>
            <person name="Kuo R.C."/>
            <person name="Labutti K."/>
            <person name="Haridas S."/>
            <person name="Kuo A."/>
            <person name="Salamov A."/>
            <person name="Ahrendt S.R."/>
            <person name="Lipzen A."/>
            <person name="Sullivan W."/>
            <person name="Andreopoulos W.B."/>
            <person name="Clum A."/>
            <person name="Lindquist E."/>
            <person name="Daum C."/>
            <person name="Ramamoorthy G.K."/>
            <person name="Gryganskyi A."/>
            <person name="Culley D."/>
            <person name="Magnuson J.K."/>
            <person name="James T.Y."/>
            <person name="O'Malley M.A."/>
            <person name="Stajich J.E."/>
            <person name="Spatafora J.W."/>
            <person name="Visel A."/>
            <person name="Grigoriev I.V."/>
        </authorList>
    </citation>
    <scope>NUCLEOTIDE SEQUENCE [LARGE SCALE GENOMIC DNA]</scope>
    <source>
        <strain evidence="4 5">PL171</strain>
    </source>
</reference>
<evidence type="ECO:0000313" key="5">
    <source>
        <dbReference type="Proteomes" id="UP000193411"/>
    </source>
</evidence>
<dbReference type="GO" id="GO:0004633">
    <property type="term" value="F:phosphopantothenoylcysteine decarboxylase activity"/>
    <property type="evidence" value="ECO:0007669"/>
    <property type="project" value="TreeGrafter"/>
</dbReference>
<dbReference type="InterPro" id="IPR003382">
    <property type="entry name" value="Flavoprotein"/>
</dbReference>
<evidence type="ECO:0000256" key="2">
    <source>
        <dbReference type="ARBA" id="ARBA00038350"/>
    </source>
</evidence>
<evidence type="ECO:0000256" key="1">
    <source>
        <dbReference type="ARBA" id="ARBA00022993"/>
    </source>
</evidence>
<dbReference type="InterPro" id="IPR036551">
    <property type="entry name" value="Flavin_trans-like"/>
</dbReference>
<dbReference type="PANTHER" id="PTHR14359">
    <property type="entry name" value="HOMO-OLIGOMERIC FLAVIN CONTAINING CYS DECARBOXYLASE FAMILY"/>
    <property type="match status" value="1"/>
</dbReference>
<dbReference type="OrthoDB" id="1532798at2759"/>
<organism evidence="4 5">
    <name type="scientific">Catenaria anguillulae PL171</name>
    <dbReference type="NCBI Taxonomy" id="765915"/>
    <lineage>
        <taxon>Eukaryota</taxon>
        <taxon>Fungi</taxon>
        <taxon>Fungi incertae sedis</taxon>
        <taxon>Blastocladiomycota</taxon>
        <taxon>Blastocladiomycetes</taxon>
        <taxon>Blastocladiales</taxon>
        <taxon>Catenariaceae</taxon>
        <taxon>Catenaria</taxon>
    </lineage>
</organism>
<keyword evidence="1" id="KW-0173">Coenzyme A biosynthesis</keyword>
<name>A0A1Y2HR91_9FUNG</name>
<comment type="caution">
    <text evidence="4">The sequence shown here is derived from an EMBL/GenBank/DDBJ whole genome shotgun (WGS) entry which is preliminary data.</text>
</comment>
<dbReference type="AlphaFoldDB" id="A0A1Y2HR91"/>
<dbReference type="Pfam" id="PF02441">
    <property type="entry name" value="Flavoprotein"/>
    <property type="match status" value="1"/>
</dbReference>
<proteinExistence type="inferred from homology"/>
<feature type="domain" description="Flavoprotein" evidence="3">
    <location>
        <begin position="3"/>
        <end position="112"/>
    </location>
</feature>
<sequence>MVNILIACTGSVASIKLPVLLSELTRQHNSSASPLSIRLITTSAALHFIPPSALSAPLEHFQDADEYTTWSQMGDPVLHIDLRNWADVLVVAPMSANTLAKAAAGMCDNLVTCHPATGEHLDKVKQWGYRVIEPVSKVLACGDIGNGAMAEPHTIARLVLQSVNALAAEDAS</sequence>
<dbReference type="EMBL" id="MCFL01000014">
    <property type="protein sequence ID" value="ORZ37049.1"/>
    <property type="molecule type" value="Genomic_DNA"/>
</dbReference>
<dbReference type="Proteomes" id="UP000193411">
    <property type="component" value="Unassembled WGS sequence"/>
</dbReference>
<protein>
    <submittedName>
        <fullName evidence="4">Flavo protein</fullName>
    </submittedName>
</protein>
<accession>A0A1Y2HR91</accession>